<proteinExistence type="predicted"/>
<dbReference type="Proteomes" id="UP000789920">
    <property type="component" value="Unassembled WGS sequence"/>
</dbReference>
<gene>
    <name evidence="1" type="ORF">RPERSI_LOCUS15869</name>
</gene>
<dbReference type="EMBL" id="CAJVQC010038578">
    <property type="protein sequence ID" value="CAG8766528.1"/>
    <property type="molecule type" value="Genomic_DNA"/>
</dbReference>
<sequence length="101" mass="11970">DKSFDYEECLEYYDPDIDYKILDNNKSYLENISKILFTPKTTTDKSVMTDHEYTSKDFIFDKKALNHTKNFVISTTEHLEQDESDVNWLIPDNLQSEVESM</sequence>
<reference evidence="1" key="1">
    <citation type="submission" date="2021-06" db="EMBL/GenBank/DDBJ databases">
        <authorList>
            <person name="Kallberg Y."/>
            <person name="Tangrot J."/>
            <person name="Rosling A."/>
        </authorList>
    </citation>
    <scope>NUCLEOTIDE SEQUENCE</scope>
    <source>
        <strain evidence="1">MA461A</strain>
    </source>
</reference>
<protein>
    <submittedName>
        <fullName evidence="1">2183_t:CDS:1</fullName>
    </submittedName>
</protein>
<accession>A0ACA9QVX9</accession>
<name>A0ACA9QVX9_9GLOM</name>
<evidence type="ECO:0000313" key="2">
    <source>
        <dbReference type="Proteomes" id="UP000789920"/>
    </source>
</evidence>
<comment type="caution">
    <text evidence="1">The sequence shown here is derived from an EMBL/GenBank/DDBJ whole genome shotgun (WGS) entry which is preliminary data.</text>
</comment>
<feature type="non-terminal residue" evidence="1">
    <location>
        <position position="1"/>
    </location>
</feature>
<keyword evidence="2" id="KW-1185">Reference proteome</keyword>
<evidence type="ECO:0000313" key="1">
    <source>
        <dbReference type="EMBL" id="CAG8766528.1"/>
    </source>
</evidence>
<organism evidence="1 2">
    <name type="scientific">Racocetra persica</name>
    <dbReference type="NCBI Taxonomy" id="160502"/>
    <lineage>
        <taxon>Eukaryota</taxon>
        <taxon>Fungi</taxon>
        <taxon>Fungi incertae sedis</taxon>
        <taxon>Mucoromycota</taxon>
        <taxon>Glomeromycotina</taxon>
        <taxon>Glomeromycetes</taxon>
        <taxon>Diversisporales</taxon>
        <taxon>Gigasporaceae</taxon>
        <taxon>Racocetra</taxon>
    </lineage>
</organism>